<dbReference type="AlphaFoldDB" id="A0A348B2F5"/>
<feature type="domain" description="ABC transmembrane type-1" evidence="6">
    <location>
        <begin position="261"/>
        <end position="461"/>
    </location>
</feature>
<dbReference type="OrthoDB" id="312811at2157"/>
<dbReference type="KEGG" id="sacd:HS1genome_0746"/>
<feature type="transmembrane region" description="Helical" evidence="5">
    <location>
        <begin position="448"/>
        <end position="468"/>
    </location>
</feature>
<dbReference type="CDD" id="cd06261">
    <property type="entry name" value="TM_PBP2"/>
    <property type="match status" value="1"/>
</dbReference>
<dbReference type="SUPFAM" id="SSF161098">
    <property type="entry name" value="MetI-like"/>
    <property type="match status" value="1"/>
</dbReference>
<proteinExistence type="inferred from homology"/>
<protein>
    <submittedName>
        <fullName evidence="7">Peptide transporter</fullName>
    </submittedName>
</protein>
<evidence type="ECO:0000256" key="2">
    <source>
        <dbReference type="ARBA" id="ARBA00022692"/>
    </source>
</evidence>
<dbReference type="Pfam" id="PF00528">
    <property type="entry name" value="BPD_transp_1"/>
    <property type="match status" value="1"/>
</dbReference>
<keyword evidence="2 5" id="KW-0812">Transmembrane</keyword>
<organism evidence="7 9">
    <name type="scientific">Sulfodiicoccus acidiphilus</name>
    <dbReference type="NCBI Taxonomy" id="1670455"/>
    <lineage>
        <taxon>Archaea</taxon>
        <taxon>Thermoproteota</taxon>
        <taxon>Thermoprotei</taxon>
        <taxon>Sulfolobales</taxon>
        <taxon>Sulfolobaceae</taxon>
        <taxon>Sulfodiicoccus</taxon>
    </lineage>
</organism>
<evidence type="ECO:0000256" key="4">
    <source>
        <dbReference type="ARBA" id="ARBA00023136"/>
    </source>
</evidence>
<comment type="similarity">
    <text evidence="5">Belongs to the binding-protein-dependent transport system permease family.</text>
</comment>
<dbReference type="Proteomes" id="UP000616143">
    <property type="component" value="Unassembled WGS sequence"/>
</dbReference>
<evidence type="ECO:0000256" key="3">
    <source>
        <dbReference type="ARBA" id="ARBA00022989"/>
    </source>
</evidence>
<reference evidence="8" key="4">
    <citation type="submission" date="2020-09" db="EMBL/GenBank/DDBJ databases">
        <authorList>
            <person name="Sun Q."/>
            <person name="Ohkuma M."/>
        </authorList>
    </citation>
    <scope>NUCLEOTIDE SEQUENCE</scope>
    <source>
        <strain evidence="8">JCM 31740</strain>
    </source>
</reference>
<dbReference type="EMBL" id="AP018553">
    <property type="protein sequence ID" value="BBD72357.1"/>
    <property type="molecule type" value="Genomic_DNA"/>
</dbReference>
<dbReference type="PANTHER" id="PTHR42729:SF1">
    <property type="entry name" value="OLIGO_DIPEPTIDE TRANSPORT, PERMEASE PROTEIN (DPPC-2)"/>
    <property type="match status" value="1"/>
</dbReference>
<gene>
    <name evidence="8" type="ORF">GCM10007116_04760</name>
    <name evidence="7" type="ORF">HS1genome_0746</name>
</gene>
<evidence type="ECO:0000256" key="5">
    <source>
        <dbReference type="RuleBase" id="RU363032"/>
    </source>
</evidence>
<name>A0A348B2F5_9CREN</name>
<reference evidence="7" key="3">
    <citation type="journal article" date="2019" name="BMC Res. Notes">
        <title>Complete genome sequence of the Sulfodiicoccus acidiphilus strain HS-1T, the first crenarchaeon that lacks polB3, isolated from an acidic hot spring in Ohwaku-dani, Hakone, Japan.</title>
        <authorList>
            <person name="Sakai H.D."/>
            <person name="Kurosawa N."/>
        </authorList>
    </citation>
    <scope>NUCLEOTIDE SEQUENCE</scope>
    <source>
        <strain evidence="7">HS-1</strain>
    </source>
</reference>
<dbReference type="PANTHER" id="PTHR42729">
    <property type="entry name" value="OLIGO/DIPEPTIDE TRANSPORT, PERMEASE PROTEIN (DPPC-2)"/>
    <property type="match status" value="1"/>
</dbReference>
<comment type="subcellular location">
    <subcellularLocation>
        <location evidence="5">Cell membrane</location>
        <topology evidence="5">Multi-pass membrane protein</topology>
    </subcellularLocation>
    <subcellularLocation>
        <location evidence="1">Membrane</location>
        <topology evidence="1">Multi-pass membrane protein</topology>
    </subcellularLocation>
</comment>
<sequence>MNKTLSDLLHRKSFLASIVILGLFAVLAAAAPVITPYSNPYLPSQARVAAPYAVPAWATVFPQYRNLPPNQNLILSTFRSEGGKVTEFNSTFLEVTVPPSGVVNVTFPVNWNYKPPYSFAVSFQLVPPKGYYILNVLIGQGNRTFWLYSVVPKDYAIPPQVGVPSTPSTIFLSSALLSASNSPYVSTLSPTQQALSGIYLPIYVFRSPGTYNLTLSLNNEGSTPQVFVFSKPTFSDKGYAYGRLGTDDNGASVFAEFVLGARFDLFIGLVASAMILAIGLVLGMLAGYVGGKVDLSLNAFTDFFLLLPGLPLLITVETILVVSGAIVRVSLATVIVLLIALLSWPGTMKIIRSQTLSLRSRTFVESSKALGAGNFRIMMRHILPNLAGILFAQLAYDVPGVILAESGLDFLGLGIRSFPTWGNMLGYATTAASTANSFAWWWVLPPGIGIVVLSLGFFYFGSALLDVLSPYRLRGE</sequence>
<dbReference type="Gene3D" id="1.10.3720.10">
    <property type="entry name" value="MetI-like"/>
    <property type="match status" value="1"/>
</dbReference>
<reference evidence="9" key="2">
    <citation type="submission" date="2018-04" db="EMBL/GenBank/DDBJ databases">
        <title>Complete genome sequence of Sulfodiicoccus acidiphilus strain HS-1.</title>
        <authorList>
            <person name="Sakai H.D."/>
            <person name="Kurosawa N."/>
        </authorList>
    </citation>
    <scope>NUCLEOTIDE SEQUENCE [LARGE SCALE GENOMIC DNA]</scope>
    <source>
        <strain evidence="9">HS-1</strain>
    </source>
</reference>
<evidence type="ECO:0000256" key="1">
    <source>
        <dbReference type="ARBA" id="ARBA00004141"/>
    </source>
</evidence>
<dbReference type="InterPro" id="IPR000515">
    <property type="entry name" value="MetI-like"/>
</dbReference>
<dbReference type="GO" id="GO:0005886">
    <property type="term" value="C:plasma membrane"/>
    <property type="evidence" value="ECO:0007669"/>
    <property type="project" value="UniProtKB-SubCell"/>
</dbReference>
<dbReference type="InterPro" id="IPR035906">
    <property type="entry name" value="MetI-like_sf"/>
</dbReference>
<keyword evidence="3 5" id="KW-1133">Transmembrane helix</keyword>
<dbReference type="RefSeq" id="WP_126449686.1">
    <property type="nucleotide sequence ID" value="NZ_AP018553.1"/>
</dbReference>
<evidence type="ECO:0000259" key="6">
    <source>
        <dbReference type="PROSITE" id="PS50928"/>
    </source>
</evidence>
<dbReference type="EMBL" id="BMQS01000004">
    <property type="protein sequence ID" value="GGT90061.1"/>
    <property type="molecule type" value="Genomic_DNA"/>
</dbReference>
<feature type="transmembrane region" description="Helical" evidence="5">
    <location>
        <begin position="265"/>
        <end position="291"/>
    </location>
</feature>
<keyword evidence="9" id="KW-1185">Reference proteome</keyword>
<dbReference type="PROSITE" id="PS50928">
    <property type="entry name" value="ABC_TM1"/>
    <property type="match status" value="1"/>
</dbReference>
<dbReference type="GeneID" id="38666249"/>
<evidence type="ECO:0000313" key="7">
    <source>
        <dbReference type="EMBL" id="BBD72357.1"/>
    </source>
</evidence>
<dbReference type="Proteomes" id="UP000276741">
    <property type="component" value="Chromosome"/>
</dbReference>
<evidence type="ECO:0000313" key="9">
    <source>
        <dbReference type="Proteomes" id="UP000276741"/>
    </source>
</evidence>
<feature type="transmembrane region" description="Helical" evidence="5">
    <location>
        <begin position="303"/>
        <end position="326"/>
    </location>
</feature>
<dbReference type="GO" id="GO:0055085">
    <property type="term" value="P:transmembrane transport"/>
    <property type="evidence" value="ECO:0007669"/>
    <property type="project" value="InterPro"/>
</dbReference>
<evidence type="ECO:0000313" key="8">
    <source>
        <dbReference type="EMBL" id="GGT90061.1"/>
    </source>
</evidence>
<feature type="transmembrane region" description="Helical" evidence="5">
    <location>
        <begin position="332"/>
        <end position="351"/>
    </location>
</feature>
<keyword evidence="4 5" id="KW-0472">Membrane</keyword>
<accession>A0A348B2F5</accession>
<reference evidence="8" key="1">
    <citation type="journal article" date="2014" name="Int. J. Syst. Evol. Microbiol.">
        <title>Complete genome sequence of Corynebacterium casei LMG S-19264T (=DSM 44701T), isolated from a smear-ripened cheese.</title>
        <authorList>
            <consortium name="US DOE Joint Genome Institute (JGI-PGF)"/>
            <person name="Walter F."/>
            <person name="Albersmeier A."/>
            <person name="Kalinowski J."/>
            <person name="Ruckert C."/>
        </authorList>
    </citation>
    <scope>NUCLEOTIDE SEQUENCE</scope>
    <source>
        <strain evidence="8">JCM 31740</strain>
    </source>
</reference>
<keyword evidence="5" id="KW-0813">Transport</keyword>